<evidence type="ECO:0000256" key="5">
    <source>
        <dbReference type="SAM" id="MobiDB-lite"/>
    </source>
</evidence>
<dbReference type="PROSITE" id="PS50297">
    <property type="entry name" value="ANK_REP_REGION"/>
    <property type="match status" value="1"/>
</dbReference>
<dbReference type="PANTHER" id="PTHR14491">
    <property type="entry name" value="SOSONDOWAH, ISOFORM G"/>
    <property type="match status" value="1"/>
</dbReference>
<evidence type="ECO:0000256" key="4">
    <source>
        <dbReference type="PROSITE-ProRule" id="PRU00023"/>
    </source>
</evidence>
<dbReference type="OrthoDB" id="60433at2759"/>
<feature type="region of interest" description="Disordered" evidence="5">
    <location>
        <begin position="404"/>
        <end position="542"/>
    </location>
</feature>
<dbReference type="KEGG" id="acs:100557031"/>
<dbReference type="Ensembl" id="ENSACAT00000012461.2">
    <property type="protein sequence ID" value="ENSACAP00000012211.2"/>
    <property type="gene ID" value="ENSACAG00000012473.2"/>
</dbReference>
<dbReference type="Pfam" id="PF12796">
    <property type="entry name" value="Ank_2"/>
    <property type="match status" value="1"/>
</dbReference>
<keyword evidence="8" id="KW-1185">Reference proteome</keyword>
<dbReference type="Gene3D" id="1.25.40.20">
    <property type="entry name" value="Ankyrin repeat-containing domain"/>
    <property type="match status" value="1"/>
</dbReference>
<accession>G1KMB9</accession>
<name>G1KMB9_ANOCA</name>
<keyword evidence="1" id="KW-0677">Repeat</keyword>
<reference evidence="7" key="3">
    <citation type="submission" date="2025-09" db="UniProtKB">
        <authorList>
            <consortium name="Ensembl"/>
        </authorList>
    </citation>
    <scope>IDENTIFICATION</scope>
</reference>
<feature type="compositionally biased region" description="Low complexity" evidence="5">
    <location>
        <begin position="409"/>
        <end position="419"/>
    </location>
</feature>
<dbReference type="InterPro" id="IPR036770">
    <property type="entry name" value="Ankyrin_rpt-contain_sf"/>
</dbReference>
<dbReference type="eggNOG" id="ENOG502QRSJ">
    <property type="taxonomic scope" value="Eukaryota"/>
</dbReference>
<dbReference type="OMA" id="WECLQNG"/>
<dbReference type="InterPro" id="IPR002110">
    <property type="entry name" value="Ankyrin_rpt"/>
</dbReference>
<evidence type="ECO:0000256" key="3">
    <source>
        <dbReference type="ARBA" id="ARBA00038122"/>
    </source>
</evidence>
<sequence length="754" mass="81387">MALELSQAELLDFLCQSGGRVANAALVGHFRRFLRDPEAGPEELQRRRDQFKGFVNSVATVKTEGTGPAAKYVVLRKRYRELVGEEGKAPPDQCRRAALHHPGGEELGCRASSAQPKGGQPGKEAPLGPRLPYIGPPAPQREKQPPRELNGTLPEASLGLRGLAPVSEGLILPVSGMGQGGTQQRIQDWVATHHSPTETIPSVTTLHSPIATNSCPTLDPISFPIIEMGAPPSQGGTQQRIQDWVATHHSPTETIPSVTTHHSPIATNSCPTLDPIAFPVLEMGAPPSQGGITQQRIQDWVATHHSPTETIPSVTTHHSPIATNSCPTLDPIAFPVLEMGAPPSQGGITQQRIQDWMATHPAPDSDNASSLTSGLHRASRDPLPVFRSIRCQLSLQDLEDFIEKESSASEEGSSASGGSDSHRTEGDTGSPLPRLGVRSRIEATRTTGPKGPNTKPYDNGPRGMPPPAKQNGTIPGHLVSVPQSVQGNKPRGKEAEQPNADLPKAKKIARAPPPPNLDALLSPQLVSKQGRATNKPDLDRLAPDIDEHRSSLVPLEPREHAWLVKVATGSWMQARALLLEDPYLATRKDFISGYTVLHWLAKHGNVQVLLDVVTGAKKAGVPLDVNVKSGCGYTPLHLAAMHGHQLVIKVLVQKLQCHVQVRDGSGKRPWQYLSSATSGEVWQLLGAPRGKTIFPARPITRPNNNSLARKGKSPELGRKISRTASLAAYLKPQHIKWKRGNKCPPLHEREEYSD</sequence>
<reference evidence="7 8" key="1">
    <citation type="submission" date="2009-12" db="EMBL/GenBank/DDBJ databases">
        <title>The Genome Sequence of Anolis carolinensis (Green Anole Lizard).</title>
        <authorList>
            <consortium name="The Genome Sequencing Platform"/>
            <person name="Di Palma F."/>
            <person name="Alfoldi J."/>
            <person name="Heiman D."/>
            <person name="Young S."/>
            <person name="Grabherr M."/>
            <person name="Johnson J."/>
            <person name="Lander E.S."/>
            <person name="Lindblad-Toh K."/>
        </authorList>
    </citation>
    <scope>NUCLEOTIDE SEQUENCE [LARGE SCALE GENOMIC DNA]</scope>
    <source>
        <strain evidence="7 8">JBL SC #1</strain>
    </source>
</reference>
<feature type="repeat" description="ANK" evidence="4">
    <location>
        <begin position="631"/>
        <end position="654"/>
    </location>
</feature>
<keyword evidence="2 4" id="KW-0040">ANK repeat</keyword>
<dbReference type="Pfam" id="PF25877">
    <property type="entry name" value="WHD_SOWAH"/>
    <property type="match status" value="1"/>
</dbReference>
<feature type="region of interest" description="Disordered" evidence="5">
    <location>
        <begin position="84"/>
        <end position="154"/>
    </location>
</feature>
<dbReference type="HOGENOM" id="CLU_020213_0_0_1"/>
<dbReference type="AlphaFoldDB" id="G1KMB9"/>
<dbReference type="InParanoid" id="G1KMB9"/>
<protein>
    <submittedName>
        <fullName evidence="7">Sosondowah ankyrin repeat domain family member B</fullName>
    </submittedName>
</protein>
<evidence type="ECO:0000313" key="8">
    <source>
        <dbReference type="Proteomes" id="UP000001646"/>
    </source>
</evidence>
<evidence type="ECO:0000256" key="1">
    <source>
        <dbReference type="ARBA" id="ARBA00022737"/>
    </source>
</evidence>
<feature type="domain" description="SOWAHA-C winged helix-turn-helix" evidence="6">
    <location>
        <begin position="4"/>
        <end position="90"/>
    </location>
</feature>
<dbReference type="SMART" id="SM00248">
    <property type="entry name" value="ANK"/>
    <property type="match status" value="2"/>
</dbReference>
<gene>
    <name evidence="7" type="primary">SOWAHB</name>
</gene>
<evidence type="ECO:0000256" key="2">
    <source>
        <dbReference type="ARBA" id="ARBA00023043"/>
    </source>
</evidence>
<reference evidence="7" key="2">
    <citation type="submission" date="2025-08" db="UniProtKB">
        <authorList>
            <consortium name="Ensembl"/>
        </authorList>
    </citation>
    <scope>IDENTIFICATION</scope>
</reference>
<dbReference type="InterPro" id="IPR058889">
    <property type="entry name" value="WHD_SOWAHA-C"/>
</dbReference>
<dbReference type="SUPFAM" id="SSF48403">
    <property type="entry name" value="Ankyrin repeat"/>
    <property type="match status" value="1"/>
</dbReference>
<feature type="compositionally biased region" description="Basic and acidic residues" evidence="5">
    <location>
        <begin position="84"/>
        <end position="95"/>
    </location>
</feature>
<organism evidence="7 8">
    <name type="scientific">Anolis carolinensis</name>
    <name type="common">Green anole</name>
    <name type="synonym">American chameleon</name>
    <dbReference type="NCBI Taxonomy" id="28377"/>
    <lineage>
        <taxon>Eukaryota</taxon>
        <taxon>Metazoa</taxon>
        <taxon>Chordata</taxon>
        <taxon>Craniata</taxon>
        <taxon>Vertebrata</taxon>
        <taxon>Euteleostomi</taxon>
        <taxon>Lepidosauria</taxon>
        <taxon>Squamata</taxon>
        <taxon>Bifurcata</taxon>
        <taxon>Unidentata</taxon>
        <taxon>Episquamata</taxon>
        <taxon>Toxicofera</taxon>
        <taxon>Iguania</taxon>
        <taxon>Dactyloidae</taxon>
        <taxon>Anolis</taxon>
    </lineage>
</organism>
<dbReference type="PROSITE" id="PS50088">
    <property type="entry name" value="ANK_REPEAT"/>
    <property type="match status" value="1"/>
</dbReference>
<evidence type="ECO:0000259" key="6">
    <source>
        <dbReference type="Pfam" id="PF25877"/>
    </source>
</evidence>
<dbReference type="CTD" id="345079"/>
<dbReference type="PANTHER" id="PTHR14491:SF3">
    <property type="entry name" value="ANKYRIN REPEAT DOMAIN-CONTAINING PROTEIN SOWAHB"/>
    <property type="match status" value="1"/>
</dbReference>
<dbReference type="GeneID" id="100557031"/>
<comment type="similarity">
    <text evidence="3">Belongs to the SOWAH family.</text>
</comment>
<evidence type="ECO:0000313" key="7">
    <source>
        <dbReference type="Ensembl" id="ENSACAP00000012211.2"/>
    </source>
</evidence>
<dbReference type="Bgee" id="ENSACAG00000012473">
    <property type="expression patterns" value="Expressed in ovary and 4 other cell types or tissues"/>
</dbReference>
<dbReference type="GeneTree" id="ENSGT00950000183003"/>
<feature type="region of interest" description="Disordered" evidence="5">
    <location>
        <begin position="359"/>
        <end position="378"/>
    </location>
</feature>
<dbReference type="Proteomes" id="UP000001646">
    <property type="component" value="Chromosome 5"/>
</dbReference>
<proteinExistence type="inferred from homology"/>